<protein>
    <submittedName>
        <fullName evidence="2">Uncharacterized protein</fullName>
    </submittedName>
</protein>
<organism evidence="2 3">
    <name type="scientific">Brachionus plicatilis</name>
    <name type="common">Marine rotifer</name>
    <name type="synonym">Brachionus muelleri</name>
    <dbReference type="NCBI Taxonomy" id="10195"/>
    <lineage>
        <taxon>Eukaryota</taxon>
        <taxon>Metazoa</taxon>
        <taxon>Spiralia</taxon>
        <taxon>Gnathifera</taxon>
        <taxon>Rotifera</taxon>
        <taxon>Eurotatoria</taxon>
        <taxon>Monogononta</taxon>
        <taxon>Pseudotrocha</taxon>
        <taxon>Ploima</taxon>
        <taxon>Brachionidae</taxon>
        <taxon>Brachionus</taxon>
    </lineage>
</organism>
<dbReference type="EMBL" id="REGN01004339">
    <property type="protein sequence ID" value="RNA17938.1"/>
    <property type="molecule type" value="Genomic_DNA"/>
</dbReference>
<evidence type="ECO:0000313" key="3">
    <source>
        <dbReference type="Proteomes" id="UP000276133"/>
    </source>
</evidence>
<accession>A0A3M7R3X1</accession>
<name>A0A3M7R3X1_BRAPC</name>
<evidence type="ECO:0000313" key="2">
    <source>
        <dbReference type="EMBL" id="RNA17938.1"/>
    </source>
</evidence>
<keyword evidence="3" id="KW-1185">Reference proteome</keyword>
<dbReference type="AlphaFoldDB" id="A0A3M7R3X1"/>
<reference evidence="2 3" key="1">
    <citation type="journal article" date="2018" name="Sci. Rep.">
        <title>Genomic signatures of local adaptation to the degree of environmental predictability in rotifers.</title>
        <authorList>
            <person name="Franch-Gras L."/>
            <person name="Hahn C."/>
            <person name="Garcia-Roger E.M."/>
            <person name="Carmona M.J."/>
            <person name="Serra M."/>
            <person name="Gomez A."/>
        </authorList>
    </citation>
    <scope>NUCLEOTIDE SEQUENCE [LARGE SCALE GENOMIC DNA]</scope>
    <source>
        <strain evidence="2">HYR1</strain>
    </source>
</reference>
<evidence type="ECO:0000256" key="1">
    <source>
        <dbReference type="SAM" id="MobiDB-lite"/>
    </source>
</evidence>
<sequence>MQSKSKQDGIIDIFVGSWGTGVELIDDNLCKFKESEETNSEITTQSKKESRFGSHFKNQKAARSGGSRSFSISKIYSIAKELRKQKKVSTSPTLLLKSAQISDKNFLIKYLKSKYPMNKSKNTFSMPYTQYKN</sequence>
<dbReference type="Proteomes" id="UP000276133">
    <property type="component" value="Unassembled WGS sequence"/>
</dbReference>
<feature type="region of interest" description="Disordered" evidence="1">
    <location>
        <begin position="36"/>
        <end position="68"/>
    </location>
</feature>
<proteinExistence type="predicted"/>
<gene>
    <name evidence="2" type="ORF">BpHYR1_028068</name>
</gene>
<comment type="caution">
    <text evidence="2">The sequence shown here is derived from an EMBL/GenBank/DDBJ whole genome shotgun (WGS) entry which is preliminary data.</text>
</comment>